<keyword evidence="6" id="KW-0658">Purine biosynthesis</keyword>
<evidence type="ECO:0000256" key="3">
    <source>
        <dbReference type="ARBA" id="ARBA00011941"/>
    </source>
</evidence>
<dbReference type="PANTHER" id="PTHR11907">
    <property type="entry name" value="AMIDOPHOSPHORIBOSYLTRANSFERASE"/>
    <property type="match status" value="1"/>
</dbReference>
<evidence type="ECO:0000256" key="8">
    <source>
        <dbReference type="SAM" id="MobiDB-lite"/>
    </source>
</evidence>
<dbReference type="AlphaFoldDB" id="A0A1W5DBG3"/>
<dbReference type="EC" id="2.4.2.14" evidence="3"/>
<evidence type="ECO:0000256" key="2">
    <source>
        <dbReference type="ARBA" id="ARBA00010138"/>
    </source>
</evidence>
<proteinExistence type="inferred from homology"/>
<feature type="domain" description="Glutamine amidotransferase type-2" evidence="9">
    <location>
        <begin position="2"/>
        <end position="243"/>
    </location>
</feature>
<dbReference type="UniPathway" id="UPA00074">
    <property type="reaction ID" value="UER00124"/>
</dbReference>
<dbReference type="PROSITE" id="PS51278">
    <property type="entry name" value="GATASE_TYPE_2"/>
    <property type="match status" value="1"/>
</dbReference>
<feature type="region of interest" description="Disordered" evidence="8">
    <location>
        <begin position="508"/>
        <end position="592"/>
    </location>
</feature>
<dbReference type="CDD" id="cd00715">
    <property type="entry name" value="GPATase_N"/>
    <property type="match status" value="1"/>
</dbReference>
<comment type="pathway">
    <text evidence="1">Purine metabolism; IMP biosynthesis via de novo pathway; N(1)-(5-phospho-D-ribosyl)glycinamide from 5-phospho-alpha-D-ribose 1-diphosphate: step 1/2.</text>
</comment>
<sequence>MCGILALIHANASETSAASELHEALYLLQHRGQDACGISTCAAGGKIYQCKGNGMAAKVFRDDGSRVADLPGYMGIGHLRYPTAGSSANAEAQPFYVNSPYGICFAHNGNLINAPELKRFLDYEAHRHINTESDSELMLNIFANELNETGKARVNDKDIFAALSRMYDRCVGGWACTAMLAGFGLIGFRDAYGIRPLVIGSRPLLNGEGMDWMMASESVALDQRGFTNIIDIKPGQAVIIERGHEPVFGQVQKQIRYAPDMFEYVYFARPDTVIDGISVHSSRQNMGYKLAESIRRRLSPEDLRDIDVVIPIPETSNTSASCVAERLGKPYCQGFIKNRYVFRTFIMPGQKAREKGVRRKLNAMRTEFEGKNVLLVDDSIVRGTTSREIVVMAQEAGARKVYFASCAPRITHAHIYGIDLASTSELIAHHRDEDSIAEHIGAVKVFYQTLDDLKAACAELSPRPNQEFEVGVFCGSYVTPVEADYFDHLERIRGETKKLKVMERAREAVANGSASEEEIQIATNGVEVDEKGRVVPSRRRDSELGGKSNGLSQGQATGKRQQDGDDDNSPPPRDRMDISLHNFNDFCHEHPS</sequence>
<dbReference type="InterPro" id="IPR005854">
    <property type="entry name" value="PurF"/>
</dbReference>
<dbReference type="InterPro" id="IPR029057">
    <property type="entry name" value="PRTase-like"/>
</dbReference>
<comment type="similarity">
    <text evidence="2">In the C-terminal section; belongs to the purine/pyrimidine phosphoribosyltransferase family.</text>
</comment>
<keyword evidence="5 10" id="KW-0808">Transferase</keyword>
<dbReference type="InterPro" id="IPR000836">
    <property type="entry name" value="PRTase_dom"/>
</dbReference>
<evidence type="ECO:0000256" key="5">
    <source>
        <dbReference type="ARBA" id="ARBA00022679"/>
    </source>
</evidence>
<dbReference type="InterPro" id="IPR035584">
    <property type="entry name" value="PurF_N"/>
</dbReference>
<evidence type="ECO:0000256" key="7">
    <source>
        <dbReference type="ARBA" id="ARBA00022962"/>
    </source>
</evidence>
<dbReference type="Gene3D" id="3.40.50.2020">
    <property type="match status" value="1"/>
</dbReference>
<dbReference type="NCBIfam" id="TIGR01134">
    <property type="entry name" value="purF"/>
    <property type="match status" value="1"/>
</dbReference>
<evidence type="ECO:0000256" key="6">
    <source>
        <dbReference type="ARBA" id="ARBA00022755"/>
    </source>
</evidence>
<dbReference type="EMBL" id="FWEW01003727">
    <property type="protein sequence ID" value="SLM40488.1"/>
    <property type="molecule type" value="Genomic_DNA"/>
</dbReference>
<accession>A0A1W5DBG3</accession>
<keyword evidence="4 10" id="KW-0328">Glycosyltransferase</keyword>
<organism evidence="10 11">
    <name type="scientific">Lasallia pustulata</name>
    <dbReference type="NCBI Taxonomy" id="136370"/>
    <lineage>
        <taxon>Eukaryota</taxon>
        <taxon>Fungi</taxon>
        <taxon>Dikarya</taxon>
        <taxon>Ascomycota</taxon>
        <taxon>Pezizomycotina</taxon>
        <taxon>Lecanoromycetes</taxon>
        <taxon>OSLEUM clade</taxon>
        <taxon>Umbilicariomycetidae</taxon>
        <taxon>Umbilicariales</taxon>
        <taxon>Umbilicariaceae</taxon>
        <taxon>Lasallia</taxon>
    </lineage>
</organism>
<evidence type="ECO:0000256" key="4">
    <source>
        <dbReference type="ARBA" id="ARBA00022676"/>
    </source>
</evidence>
<keyword evidence="11" id="KW-1185">Reference proteome</keyword>
<dbReference type="GO" id="GO:0009113">
    <property type="term" value="P:purine nucleobase biosynthetic process"/>
    <property type="evidence" value="ECO:0007669"/>
    <property type="project" value="InterPro"/>
</dbReference>
<dbReference type="InterPro" id="IPR029055">
    <property type="entry name" value="Ntn_hydrolases_N"/>
</dbReference>
<reference evidence="11" key="1">
    <citation type="submission" date="2017-03" db="EMBL/GenBank/DDBJ databases">
        <authorList>
            <person name="Sharma R."/>
            <person name="Thines M."/>
        </authorList>
    </citation>
    <scope>NUCLEOTIDE SEQUENCE [LARGE SCALE GENOMIC DNA]</scope>
</reference>
<protein>
    <recommendedName>
        <fullName evidence="3">amidophosphoribosyltransferase</fullName>
        <ecNumber evidence="3">2.4.2.14</ecNumber>
    </recommendedName>
</protein>
<name>A0A1W5DBG3_9LECA</name>
<feature type="compositionally biased region" description="Polar residues" evidence="8">
    <location>
        <begin position="549"/>
        <end position="559"/>
    </location>
</feature>
<dbReference type="InterPro" id="IPR017932">
    <property type="entry name" value="GATase_2_dom"/>
</dbReference>
<dbReference type="Proteomes" id="UP000192927">
    <property type="component" value="Unassembled WGS sequence"/>
</dbReference>
<dbReference type="CDD" id="cd06223">
    <property type="entry name" value="PRTases_typeI"/>
    <property type="match status" value="1"/>
</dbReference>
<dbReference type="GO" id="GO:0004044">
    <property type="term" value="F:amidophosphoribosyltransferase activity"/>
    <property type="evidence" value="ECO:0007669"/>
    <property type="project" value="UniProtKB-EC"/>
</dbReference>
<dbReference type="Pfam" id="PF13522">
    <property type="entry name" value="GATase_6"/>
    <property type="match status" value="1"/>
</dbReference>
<dbReference type="GO" id="GO:0006189">
    <property type="term" value="P:'de novo' IMP biosynthetic process"/>
    <property type="evidence" value="ECO:0007669"/>
    <property type="project" value="UniProtKB-UniPathway"/>
</dbReference>
<evidence type="ECO:0000256" key="1">
    <source>
        <dbReference type="ARBA" id="ARBA00005209"/>
    </source>
</evidence>
<dbReference type="SUPFAM" id="SSF53271">
    <property type="entry name" value="PRTase-like"/>
    <property type="match status" value="1"/>
</dbReference>
<keyword evidence="7" id="KW-0315">Glutamine amidotransferase</keyword>
<evidence type="ECO:0000313" key="10">
    <source>
        <dbReference type="EMBL" id="SLM40488.1"/>
    </source>
</evidence>
<evidence type="ECO:0000259" key="9">
    <source>
        <dbReference type="PROSITE" id="PS51278"/>
    </source>
</evidence>
<dbReference type="Gene3D" id="3.60.20.10">
    <property type="entry name" value="Glutamine Phosphoribosylpyrophosphate, subunit 1, domain 1"/>
    <property type="match status" value="1"/>
</dbReference>
<feature type="compositionally biased region" description="Basic and acidic residues" evidence="8">
    <location>
        <begin position="528"/>
        <end position="544"/>
    </location>
</feature>
<dbReference type="SUPFAM" id="SSF56235">
    <property type="entry name" value="N-terminal nucleophile aminohydrolases (Ntn hydrolases)"/>
    <property type="match status" value="1"/>
</dbReference>
<dbReference type="HAMAP" id="MF_01931">
    <property type="entry name" value="PurF"/>
    <property type="match status" value="1"/>
</dbReference>
<evidence type="ECO:0000313" key="11">
    <source>
        <dbReference type="Proteomes" id="UP000192927"/>
    </source>
</evidence>